<feature type="transmembrane region" description="Helical" evidence="1">
    <location>
        <begin position="386"/>
        <end position="406"/>
    </location>
</feature>
<accession>A0ABQ5QNM0</accession>
<feature type="transmembrane region" description="Helical" evidence="1">
    <location>
        <begin position="347"/>
        <end position="374"/>
    </location>
</feature>
<name>A0ABQ5QNM0_9ACTN</name>
<evidence type="ECO:0000313" key="2">
    <source>
        <dbReference type="EMBL" id="GLH95994.1"/>
    </source>
</evidence>
<feature type="transmembrane region" description="Helical" evidence="1">
    <location>
        <begin position="97"/>
        <end position="114"/>
    </location>
</feature>
<gene>
    <name evidence="2" type="ORF">Pa4123_12670</name>
</gene>
<organism evidence="2 3">
    <name type="scientific">Phytohabitans aurantiacus</name>
    <dbReference type="NCBI Taxonomy" id="3016789"/>
    <lineage>
        <taxon>Bacteria</taxon>
        <taxon>Bacillati</taxon>
        <taxon>Actinomycetota</taxon>
        <taxon>Actinomycetes</taxon>
        <taxon>Micromonosporales</taxon>
        <taxon>Micromonosporaceae</taxon>
    </lineage>
</organism>
<dbReference type="EMBL" id="BSDI01000005">
    <property type="protein sequence ID" value="GLH95994.1"/>
    <property type="molecule type" value="Genomic_DNA"/>
</dbReference>
<dbReference type="Proteomes" id="UP001144280">
    <property type="component" value="Unassembled WGS sequence"/>
</dbReference>
<feature type="transmembrane region" description="Helical" evidence="1">
    <location>
        <begin position="209"/>
        <end position="226"/>
    </location>
</feature>
<reference evidence="2" key="1">
    <citation type="submission" date="2022-12" db="EMBL/GenBank/DDBJ databases">
        <title>New Phytohabitans aurantiacus sp. RD004123 nov., an actinomycete isolated from soil.</title>
        <authorList>
            <person name="Triningsih D.W."/>
            <person name="Harunari E."/>
            <person name="Igarashi Y."/>
        </authorList>
    </citation>
    <scope>NUCLEOTIDE SEQUENCE</scope>
    <source>
        <strain evidence="2">RD004123</strain>
    </source>
</reference>
<keyword evidence="1" id="KW-1133">Transmembrane helix</keyword>
<comment type="caution">
    <text evidence="2">The sequence shown here is derived from an EMBL/GenBank/DDBJ whole genome shotgun (WGS) entry which is preliminary data.</text>
</comment>
<feature type="transmembrane region" description="Helical" evidence="1">
    <location>
        <begin position="120"/>
        <end position="142"/>
    </location>
</feature>
<feature type="transmembrane region" description="Helical" evidence="1">
    <location>
        <begin position="445"/>
        <end position="467"/>
    </location>
</feature>
<feature type="transmembrane region" description="Helical" evidence="1">
    <location>
        <begin position="238"/>
        <end position="257"/>
    </location>
</feature>
<feature type="transmembrane region" description="Helical" evidence="1">
    <location>
        <begin position="413"/>
        <end position="433"/>
    </location>
</feature>
<keyword evidence="1" id="KW-0812">Transmembrane</keyword>
<keyword evidence="3" id="KW-1185">Reference proteome</keyword>
<protein>
    <submittedName>
        <fullName evidence="2">Uncharacterized protein</fullName>
    </submittedName>
</protein>
<proteinExistence type="predicted"/>
<keyword evidence="1" id="KW-0472">Membrane</keyword>
<feature type="transmembrane region" description="Helical" evidence="1">
    <location>
        <begin position="181"/>
        <end position="204"/>
    </location>
</feature>
<sequence length="472" mass="50278">MTTEPTGVTDRPTHGVDPVEELAERVRPLCGSAVDALQVAAVLESDGMTDRTARDIYGYSDVFVLASEVHRRVPPPEPRIETRPRQRWQTARELSHGLMYALPSAAFPAVLGLLGTRSLVAGMVLATATGWVWGMGLSSVAYRMLGKGRPDAAVLVLRWGVALGLVVAGAGAALLVRAENLPAGVIALVVTQVGFQLAVGVLVFRRLEVLVFAALLPTVALGALHMSRGRPSELDAVVATTAATSVAMALVAAYAVLWRRPDRVASDRPPAVAREVWSTLPIVVYASLSAAYLLFIDVRFVTAPTDLAIGAAPLVLAMGVVEWRARRFQETGVGLLRKIRYPWQFRLPIWTAFARGVGVSLLVPAVLAVALLFALARAGLLTERGVVVTGAHVLLAGAYFAGFVLINHGRLPWVLGVLGAVFGGLLVAVATVVPRLAPYGEAPIFLASNAMLLALLVMVLATSLHTIRLYRW</sequence>
<feature type="transmembrane region" description="Helical" evidence="1">
    <location>
        <begin position="277"/>
        <end position="295"/>
    </location>
</feature>
<evidence type="ECO:0000313" key="3">
    <source>
        <dbReference type="Proteomes" id="UP001144280"/>
    </source>
</evidence>
<evidence type="ECO:0000256" key="1">
    <source>
        <dbReference type="SAM" id="Phobius"/>
    </source>
</evidence>
<feature type="transmembrane region" description="Helical" evidence="1">
    <location>
        <begin position="307"/>
        <end position="326"/>
    </location>
</feature>
<dbReference type="RefSeq" id="WP_281893114.1">
    <property type="nucleotide sequence ID" value="NZ_BSDI01000005.1"/>
</dbReference>
<feature type="transmembrane region" description="Helical" evidence="1">
    <location>
        <begin position="154"/>
        <end position="175"/>
    </location>
</feature>